<evidence type="ECO:0000313" key="2">
    <source>
        <dbReference type="Proteomes" id="UP001460270"/>
    </source>
</evidence>
<dbReference type="Proteomes" id="UP001460270">
    <property type="component" value="Unassembled WGS sequence"/>
</dbReference>
<sequence length="788" mass="86504">MSGRCVVETLAEFGFWATPNTSGIILNSGELAFIYSGSEEVFVFHLKDRTLTGILQCPTSVNDLVLSEDEQYLFIACRSAVYCIKLSHELLRLSSIEPSSSVELKITSDHLVISEEGVLCLLTFGSVLVTLSRRDTSWLLLVNKTGELPGLFEMLNSYSIPAASDGTDKRKPVMHCVQLSNSSSLSESHLEPTLFKLLFGIDSALIRSPVILCGLPDGRLCSFSLRLPGIRVVHSLEEPVVFIGASVVMETEPSPHARCLVAVGEHGRVVIIKTCKGATEENSRQVSFTEGCVSGKVMSACVDKNCLFLSIDSDLLSISLAEKSSEKNGQELTEERARKIYHSLPNPISLNVCRIIALTKPSIKSADVVELHSLSDKGQFQSITFPQARVAGELSTQQQKQAGHSVKDLLSAIGDVCERASNLKTSIKSKNQILQHLNQVANISFLLLNNTEGTEQSIRCFATAKWTQLLQTDCLHLTCILENGSPYVMEQGWTLNITIYPLSDSSQEHNTSTNYSFLISNLNPGQKFEVTLPLTTANDILFPITISCVLVFPLKTLGDEKQLASLLKVQNSIISLPLNTLAVDWLHTLQLTSSISEKCVTTHTRSNSSLDSAQLFLRSKGKHKVVKAENKLFSACIKISLDLLKHTLVSKNSSKETPPSLCVALLDWLLSEPHRGVRGHLYESTTNTAVQHAQASNGQLVKLVAKEVNIGVEKETLAVVEVQVESLSLAAVCGLHHAILDRMQVFECVVLAQNVEPLIELRTEAGLLIDYQVFSTKSRIKLRPKRQM</sequence>
<dbReference type="GO" id="GO:0005654">
    <property type="term" value="C:nucleoplasm"/>
    <property type="evidence" value="ECO:0007669"/>
    <property type="project" value="TreeGrafter"/>
</dbReference>
<evidence type="ECO:0008006" key="3">
    <source>
        <dbReference type="Google" id="ProtNLM"/>
    </source>
</evidence>
<comment type="caution">
    <text evidence="1">The sequence shown here is derived from an EMBL/GenBank/DDBJ whole genome shotgun (WGS) entry which is preliminary data.</text>
</comment>
<dbReference type="EMBL" id="JBBPFD010000007">
    <property type="protein sequence ID" value="KAK7919810.1"/>
    <property type="molecule type" value="Genomic_DNA"/>
</dbReference>
<dbReference type="PANTHER" id="PTHR14890">
    <property type="entry name" value="FANCONI ANEMIA CORE COMPLEX-ASSOCIATED PROTEIN 100"/>
    <property type="match status" value="1"/>
</dbReference>
<dbReference type="SUPFAM" id="SSF69322">
    <property type="entry name" value="Tricorn protease domain 2"/>
    <property type="match status" value="1"/>
</dbReference>
<name>A0AAW0PAH7_9GOBI</name>
<dbReference type="Pfam" id="PF15146">
    <property type="entry name" value="FANCAA"/>
    <property type="match status" value="1"/>
</dbReference>
<dbReference type="GO" id="GO:0036297">
    <property type="term" value="P:interstrand cross-link repair"/>
    <property type="evidence" value="ECO:0007669"/>
    <property type="project" value="InterPro"/>
</dbReference>
<dbReference type="AlphaFoldDB" id="A0AAW0PAH7"/>
<dbReference type="GO" id="GO:0043240">
    <property type="term" value="C:Fanconi anaemia nuclear complex"/>
    <property type="evidence" value="ECO:0007669"/>
    <property type="project" value="InterPro"/>
</dbReference>
<gene>
    <name evidence="1" type="ORF">WMY93_011094</name>
</gene>
<evidence type="ECO:0000313" key="1">
    <source>
        <dbReference type="EMBL" id="KAK7919810.1"/>
    </source>
</evidence>
<dbReference type="InterPro" id="IPR029251">
    <property type="entry name" value="Faap100"/>
</dbReference>
<dbReference type="PANTHER" id="PTHR14890:SF1">
    <property type="entry name" value="FANCONI ANEMIA CORE COMPLEX-ASSOCIATED PROTEIN 100"/>
    <property type="match status" value="1"/>
</dbReference>
<accession>A0AAW0PAH7</accession>
<proteinExistence type="predicted"/>
<keyword evidence="2" id="KW-1185">Reference proteome</keyword>
<protein>
    <recommendedName>
        <fullName evidence="3">Fanconi anemia core complex-associated protein 100</fullName>
    </recommendedName>
</protein>
<reference evidence="2" key="1">
    <citation type="submission" date="2024-04" db="EMBL/GenBank/DDBJ databases">
        <title>Salinicola lusitanus LLJ914,a marine bacterium isolated from the Okinawa Trough.</title>
        <authorList>
            <person name="Li J."/>
        </authorList>
    </citation>
    <scope>NUCLEOTIDE SEQUENCE [LARGE SCALE GENOMIC DNA]</scope>
</reference>
<organism evidence="1 2">
    <name type="scientific">Mugilogobius chulae</name>
    <name type="common">yellowstripe goby</name>
    <dbReference type="NCBI Taxonomy" id="88201"/>
    <lineage>
        <taxon>Eukaryota</taxon>
        <taxon>Metazoa</taxon>
        <taxon>Chordata</taxon>
        <taxon>Craniata</taxon>
        <taxon>Vertebrata</taxon>
        <taxon>Euteleostomi</taxon>
        <taxon>Actinopterygii</taxon>
        <taxon>Neopterygii</taxon>
        <taxon>Teleostei</taxon>
        <taxon>Neoteleostei</taxon>
        <taxon>Acanthomorphata</taxon>
        <taxon>Gobiaria</taxon>
        <taxon>Gobiiformes</taxon>
        <taxon>Gobioidei</taxon>
        <taxon>Gobiidae</taxon>
        <taxon>Gobionellinae</taxon>
        <taxon>Mugilogobius</taxon>
    </lineage>
</organism>